<evidence type="ECO:0000259" key="1">
    <source>
        <dbReference type="Pfam" id="PF13173"/>
    </source>
</evidence>
<feature type="domain" description="DUF4143" evidence="2">
    <location>
        <begin position="212"/>
        <end position="366"/>
    </location>
</feature>
<dbReference type="STRING" id="1802308.A3D50_02190"/>
<gene>
    <name evidence="3" type="ORF">A3D50_02190</name>
</gene>
<dbReference type="Gene3D" id="3.40.50.300">
    <property type="entry name" value="P-loop containing nucleotide triphosphate hydrolases"/>
    <property type="match status" value="1"/>
</dbReference>
<dbReference type="InterPro" id="IPR027417">
    <property type="entry name" value="P-loop_NTPase"/>
</dbReference>
<comment type="caution">
    <text evidence="3">The sequence shown here is derived from an EMBL/GenBank/DDBJ whole genome shotgun (WGS) entry which is preliminary data.</text>
</comment>
<dbReference type="CDD" id="cd00009">
    <property type="entry name" value="AAA"/>
    <property type="match status" value="1"/>
</dbReference>
<feature type="domain" description="AAA" evidence="1">
    <location>
        <begin position="22"/>
        <end position="150"/>
    </location>
</feature>
<evidence type="ECO:0000313" key="3">
    <source>
        <dbReference type="EMBL" id="OHA24319.1"/>
    </source>
</evidence>
<organism evidence="3 4">
    <name type="scientific">Candidatus Taylorbacteria bacterium RIFCSPHIGHO2_02_FULL_44_12</name>
    <dbReference type="NCBI Taxonomy" id="1802308"/>
    <lineage>
        <taxon>Bacteria</taxon>
        <taxon>Candidatus Tayloriibacteriota</taxon>
    </lineage>
</organism>
<name>A0A1G2MM71_9BACT</name>
<dbReference type="AlphaFoldDB" id="A0A1G2MM71"/>
<protein>
    <submittedName>
        <fullName evidence="3">ATPase</fullName>
    </submittedName>
</protein>
<dbReference type="PANTHER" id="PTHR43566:SF1">
    <property type="entry name" value="AAA+ ATPASE DOMAIN-CONTAINING PROTEIN"/>
    <property type="match status" value="1"/>
</dbReference>
<evidence type="ECO:0000259" key="2">
    <source>
        <dbReference type="Pfam" id="PF13635"/>
    </source>
</evidence>
<accession>A0A1G2MM71</accession>
<dbReference type="EMBL" id="MHRM01000007">
    <property type="protein sequence ID" value="OHA24319.1"/>
    <property type="molecule type" value="Genomic_DNA"/>
</dbReference>
<sequence>MDTKSVIKRTILQDIRNHVNEKEITLIVGPRQAGKTTLMCILEEELRYEKRQTLFLSLDRGSDAKHFASQEALIEKLTLELGHAGGVVFIDEIQRKENAGLFLKGIYDMMLPYKFIVSGSGSIELKEKIHESLAGRKLVFAVYPVSLWEFINFCTAYRYEDTLAEFFAVEQEFALRLLDEYLRFGGYPRVILAETHEEKTRVMDEIFQSYVEKDISHLLRVEKLDAFRSLVEVLASQNGQLLTVTELSNTLSLSLETVRNYLWYLEHTFIMERVTPFFRNKRKEITKSPVLYFTDLGLRNYALGQYGASLTLQDVGFLFQNLIYHILKTALRYSGARIHFWRTKDQAEIDFVVTRGSIITPFEVKYTALKDIMASKSLRSFIKQYAPRQAFIVTRANHADSSIEETRVQTIPFYDLYQMKL</sequence>
<evidence type="ECO:0000313" key="4">
    <source>
        <dbReference type="Proteomes" id="UP000178413"/>
    </source>
</evidence>
<dbReference type="Pfam" id="PF13173">
    <property type="entry name" value="AAA_14"/>
    <property type="match status" value="1"/>
</dbReference>
<dbReference type="InterPro" id="IPR041682">
    <property type="entry name" value="AAA_14"/>
</dbReference>
<reference evidence="3 4" key="1">
    <citation type="journal article" date="2016" name="Nat. Commun.">
        <title>Thousands of microbial genomes shed light on interconnected biogeochemical processes in an aquifer system.</title>
        <authorList>
            <person name="Anantharaman K."/>
            <person name="Brown C.T."/>
            <person name="Hug L.A."/>
            <person name="Sharon I."/>
            <person name="Castelle C.J."/>
            <person name="Probst A.J."/>
            <person name="Thomas B.C."/>
            <person name="Singh A."/>
            <person name="Wilkins M.J."/>
            <person name="Karaoz U."/>
            <person name="Brodie E.L."/>
            <person name="Williams K.H."/>
            <person name="Hubbard S.S."/>
            <person name="Banfield J.F."/>
        </authorList>
    </citation>
    <scope>NUCLEOTIDE SEQUENCE [LARGE SCALE GENOMIC DNA]</scope>
</reference>
<dbReference type="Pfam" id="PF13635">
    <property type="entry name" value="DUF4143"/>
    <property type="match status" value="1"/>
</dbReference>
<proteinExistence type="predicted"/>
<dbReference type="Proteomes" id="UP000178413">
    <property type="component" value="Unassembled WGS sequence"/>
</dbReference>
<dbReference type="InterPro" id="IPR025420">
    <property type="entry name" value="DUF4143"/>
</dbReference>
<dbReference type="PANTHER" id="PTHR43566">
    <property type="entry name" value="CONSERVED PROTEIN"/>
    <property type="match status" value="1"/>
</dbReference>
<dbReference type="SUPFAM" id="SSF52540">
    <property type="entry name" value="P-loop containing nucleoside triphosphate hydrolases"/>
    <property type="match status" value="1"/>
</dbReference>